<evidence type="ECO:0000259" key="7">
    <source>
        <dbReference type="Pfam" id="PF24160"/>
    </source>
</evidence>
<dbReference type="InterPro" id="IPR006968">
    <property type="entry name" value="RUS_fam"/>
</dbReference>
<accession>A0A6G1FWR7</accession>
<dbReference type="Pfam" id="PF24160">
    <property type="entry name" value="UVB_sens_C"/>
    <property type="match status" value="1"/>
</dbReference>
<sequence length="400" mass="43884">MGIGWVSYQIYDSLQAFSSSIAGMFASRAVLEGVGVGDAQASPTAALLLSVIQESVGRIATILFAHRVGTALEPECKMFRLAADVFNDTAMVLDCLSPAFPKTTRVLMLSMASVLRALCGVAAGSSKASLSAHFAKQGNLAELNAKDSSQETIISLLGMLAGSFVISRVTSHSAVWTSLLILISIHLWTNYMAVRSVILRTLNRQRANIVLSSLIGSSNLPSPQEASHLERIFERPGLLRWVDGRILGHCMIGVELSSILRQLPGAASRPSGKSRIYRYDLAPQKILGLFDKEFYVLWFDTRTRTAYIALKEGCQPRDQVRAWCHALLVARKYDLKGLEVPADQKTDYDAVPPALQLLAKTGDELSRNFHAYEDKLQSAGWDTTTIQLETRPRIRISLSE</sequence>
<dbReference type="GeneID" id="54420550"/>
<organism evidence="8">
    <name type="scientific">Eremomyces bilateralis CBS 781.70</name>
    <dbReference type="NCBI Taxonomy" id="1392243"/>
    <lineage>
        <taxon>Eukaryota</taxon>
        <taxon>Fungi</taxon>
        <taxon>Dikarya</taxon>
        <taxon>Ascomycota</taxon>
        <taxon>Pezizomycotina</taxon>
        <taxon>Dothideomycetes</taxon>
        <taxon>Dothideomycetes incertae sedis</taxon>
        <taxon>Eremomycetales</taxon>
        <taxon>Eremomycetaceae</taxon>
        <taxon>Eremomyces</taxon>
    </lineage>
</organism>
<evidence type="ECO:0000259" key="6">
    <source>
        <dbReference type="Pfam" id="PF04884"/>
    </source>
</evidence>
<dbReference type="PANTHER" id="PTHR12770:SF31">
    <property type="entry name" value="RUS FAMILY MEMBER 1"/>
    <property type="match status" value="1"/>
</dbReference>
<dbReference type="GO" id="GO:0016020">
    <property type="term" value="C:membrane"/>
    <property type="evidence" value="ECO:0007669"/>
    <property type="project" value="UniProtKB-SubCell"/>
</dbReference>
<proteinExistence type="inferred from homology"/>
<keyword evidence="9" id="KW-1185">Reference proteome</keyword>
<dbReference type="AlphaFoldDB" id="A0A6G1FWR7"/>
<keyword evidence="4" id="KW-1133">Transmembrane helix</keyword>
<comment type="subcellular location">
    <subcellularLocation>
        <location evidence="1">Membrane</location>
    </subcellularLocation>
</comment>
<evidence type="ECO:0000313" key="9">
    <source>
        <dbReference type="Proteomes" id="UP000504638"/>
    </source>
</evidence>
<reference evidence="10" key="2">
    <citation type="submission" date="2020-04" db="EMBL/GenBank/DDBJ databases">
        <authorList>
            <consortium name="NCBI Genome Project"/>
        </authorList>
    </citation>
    <scope>NUCLEOTIDE SEQUENCE</scope>
    <source>
        <strain evidence="10">CBS 781.70</strain>
    </source>
</reference>
<evidence type="ECO:0000313" key="8">
    <source>
        <dbReference type="EMBL" id="KAF1810214.1"/>
    </source>
</evidence>
<evidence type="ECO:0000256" key="1">
    <source>
        <dbReference type="ARBA" id="ARBA00004370"/>
    </source>
</evidence>
<evidence type="ECO:0000256" key="5">
    <source>
        <dbReference type="ARBA" id="ARBA00023136"/>
    </source>
</evidence>
<dbReference type="EMBL" id="ML975167">
    <property type="protein sequence ID" value="KAF1810214.1"/>
    <property type="molecule type" value="Genomic_DNA"/>
</dbReference>
<feature type="domain" description="Root UVB sensitive protein C-terminal" evidence="7">
    <location>
        <begin position="292"/>
        <end position="389"/>
    </location>
</feature>
<reference evidence="10" key="3">
    <citation type="submission" date="2025-04" db="UniProtKB">
        <authorList>
            <consortium name="RefSeq"/>
        </authorList>
    </citation>
    <scope>IDENTIFICATION</scope>
    <source>
        <strain evidence="10">CBS 781.70</strain>
    </source>
</reference>
<keyword evidence="5" id="KW-0472">Membrane</keyword>
<dbReference type="InterPro" id="IPR054549">
    <property type="entry name" value="UVB_sens_RUS_dom"/>
</dbReference>
<dbReference type="OrthoDB" id="364779at2759"/>
<protein>
    <submittedName>
        <fullName evidence="8 10">DUF647-domain-containing protein</fullName>
    </submittedName>
</protein>
<dbReference type="RefSeq" id="XP_033531845.1">
    <property type="nucleotide sequence ID" value="XM_033679980.1"/>
</dbReference>
<evidence type="ECO:0000313" key="10">
    <source>
        <dbReference type="RefSeq" id="XP_033531845.1"/>
    </source>
</evidence>
<evidence type="ECO:0000256" key="4">
    <source>
        <dbReference type="ARBA" id="ARBA00022989"/>
    </source>
</evidence>
<reference evidence="8 10" key="1">
    <citation type="submission" date="2020-01" db="EMBL/GenBank/DDBJ databases">
        <authorList>
            <consortium name="DOE Joint Genome Institute"/>
            <person name="Haridas S."/>
            <person name="Albert R."/>
            <person name="Binder M."/>
            <person name="Bloem J."/>
            <person name="Labutti K."/>
            <person name="Salamov A."/>
            <person name="Andreopoulos B."/>
            <person name="Baker S.E."/>
            <person name="Barry K."/>
            <person name="Bills G."/>
            <person name="Bluhm B.H."/>
            <person name="Cannon C."/>
            <person name="Castanera R."/>
            <person name="Culley D.E."/>
            <person name="Daum C."/>
            <person name="Ezra D."/>
            <person name="Gonzalez J.B."/>
            <person name="Henrissat B."/>
            <person name="Kuo A."/>
            <person name="Liang C."/>
            <person name="Lipzen A."/>
            <person name="Lutzoni F."/>
            <person name="Magnuson J."/>
            <person name="Mondo S."/>
            <person name="Nolan M."/>
            <person name="Ohm R."/>
            <person name="Pangilinan J."/>
            <person name="Park H.-J."/>
            <person name="Ramirez L."/>
            <person name="Alfaro M."/>
            <person name="Sun H."/>
            <person name="Tritt A."/>
            <person name="Yoshinaga Y."/>
            <person name="Zwiers L.-H."/>
            <person name="Turgeon B.G."/>
            <person name="Goodwin S.B."/>
            <person name="Spatafora J.W."/>
            <person name="Crous P.W."/>
            <person name="Grigoriev I.V."/>
        </authorList>
    </citation>
    <scope>NUCLEOTIDE SEQUENCE</scope>
    <source>
        <strain evidence="8 10">CBS 781.70</strain>
    </source>
</reference>
<dbReference type="Proteomes" id="UP000504638">
    <property type="component" value="Unplaced"/>
</dbReference>
<gene>
    <name evidence="8 10" type="ORF">P152DRAFT_460719</name>
</gene>
<evidence type="ECO:0000256" key="3">
    <source>
        <dbReference type="ARBA" id="ARBA00022692"/>
    </source>
</evidence>
<feature type="domain" description="Protein root UVB sensitive/RUS" evidence="6">
    <location>
        <begin position="5"/>
        <end position="215"/>
    </location>
</feature>
<dbReference type="InterPro" id="IPR055412">
    <property type="entry name" value="UVB_sens_C"/>
</dbReference>
<dbReference type="PANTHER" id="PTHR12770">
    <property type="entry name" value="RUS1 FAMILY PROTEIN C16ORF58"/>
    <property type="match status" value="1"/>
</dbReference>
<keyword evidence="3" id="KW-0812">Transmembrane</keyword>
<comment type="similarity">
    <text evidence="2">Belongs to the RUS1 family.</text>
</comment>
<evidence type="ECO:0000256" key="2">
    <source>
        <dbReference type="ARBA" id="ARBA00007558"/>
    </source>
</evidence>
<dbReference type="Pfam" id="PF04884">
    <property type="entry name" value="UVB_sens_prot"/>
    <property type="match status" value="1"/>
</dbReference>
<name>A0A6G1FWR7_9PEZI</name>